<keyword evidence="5" id="KW-0547">Nucleotide-binding</keyword>
<dbReference type="InterPro" id="IPR005467">
    <property type="entry name" value="His_kinase_dom"/>
</dbReference>
<evidence type="ECO:0000256" key="1">
    <source>
        <dbReference type="ARBA" id="ARBA00000085"/>
    </source>
</evidence>
<evidence type="ECO:0000256" key="6">
    <source>
        <dbReference type="ARBA" id="ARBA00022777"/>
    </source>
</evidence>
<dbReference type="InterPro" id="IPR003594">
    <property type="entry name" value="HATPase_dom"/>
</dbReference>
<keyword evidence="11" id="KW-1185">Reference proteome</keyword>
<gene>
    <name evidence="10" type="ORF">HZF24_07925</name>
</gene>
<dbReference type="PANTHER" id="PTHR43065:SF10">
    <property type="entry name" value="PEROXIDE STRESS-ACTIVATED HISTIDINE KINASE MAK3"/>
    <property type="match status" value="1"/>
</dbReference>
<dbReference type="InterPro" id="IPR004358">
    <property type="entry name" value="Sig_transdc_His_kin-like_C"/>
</dbReference>
<keyword evidence="7" id="KW-0067">ATP-binding</keyword>
<dbReference type="Pfam" id="PF02518">
    <property type="entry name" value="HATPase_c"/>
    <property type="match status" value="1"/>
</dbReference>
<dbReference type="CDD" id="cd00075">
    <property type="entry name" value="HATPase"/>
    <property type="match status" value="1"/>
</dbReference>
<dbReference type="Gene3D" id="3.30.565.10">
    <property type="entry name" value="Histidine kinase-like ATPase, C-terminal domain"/>
    <property type="match status" value="1"/>
</dbReference>
<dbReference type="EC" id="2.7.13.3" evidence="2"/>
<evidence type="ECO:0000256" key="2">
    <source>
        <dbReference type="ARBA" id="ARBA00012438"/>
    </source>
</evidence>
<dbReference type="GO" id="GO:0004673">
    <property type="term" value="F:protein histidine kinase activity"/>
    <property type="evidence" value="ECO:0007669"/>
    <property type="project" value="UniProtKB-EC"/>
</dbReference>
<name>A0A974BJ72_SEDHY</name>
<dbReference type="GO" id="GO:0005524">
    <property type="term" value="F:ATP binding"/>
    <property type="evidence" value="ECO:0007669"/>
    <property type="project" value="UniProtKB-KW"/>
</dbReference>
<evidence type="ECO:0000313" key="10">
    <source>
        <dbReference type="EMBL" id="NYB74068.1"/>
    </source>
</evidence>
<dbReference type="SUPFAM" id="SSF55874">
    <property type="entry name" value="ATPase domain of HSP90 chaperone/DNA topoisomerase II/histidine kinase"/>
    <property type="match status" value="1"/>
</dbReference>
<keyword evidence="4" id="KW-0808">Transferase</keyword>
<dbReference type="GO" id="GO:0000160">
    <property type="term" value="P:phosphorelay signal transduction system"/>
    <property type="evidence" value="ECO:0007669"/>
    <property type="project" value="UniProtKB-KW"/>
</dbReference>
<evidence type="ECO:0000256" key="8">
    <source>
        <dbReference type="ARBA" id="ARBA00023012"/>
    </source>
</evidence>
<dbReference type="PRINTS" id="PR00344">
    <property type="entry name" value="BCTRLSENSOR"/>
</dbReference>
<evidence type="ECO:0000256" key="3">
    <source>
        <dbReference type="ARBA" id="ARBA00022553"/>
    </source>
</evidence>
<evidence type="ECO:0000313" key="11">
    <source>
        <dbReference type="Proteomes" id="UP000611629"/>
    </source>
</evidence>
<evidence type="ECO:0000259" key="9">
    <source>
        <dbReference type="PROSITE" id="PS50109"/>
    </source>
</evidence>
<comment type="catalytic activity">
    <reaction evidence="1">
        <text>ATP + protein L-histidine = ADP + protein N-phospho-L-histidine.</text>
        <dbReference type="EC" id="2.7.13.3"/>
    </reaction>
</comment>
<dbReference type="Proteomes" id="UP000611629">
    <property type="component" value="Unassembled WGS sequence"/>
</dbReference>
<evidence type="ECO:0000256" key="5">
    <source>
        <dbReference type="ARBA" id="ARBA00022741"/>
    </source>
</evidence>
<keyword evidence="3" id="KW-0597">Phosphoprotein</keyword>
<keyword evidence="6 10" id="KW-0418">Kinase</keyword>
<dbReference type="AlphaFoldDB" id="A0A974BJ72"/>
<evidence type="ECO:0000256" key="7">
    <source>
        <dbReference type="ARBA" id="ARBA00022840"/>
    </source>
</evidence>
<keyword evidence="8" id="KW-0902">Two-component regulatory system</keyword>
<dbReference type="PANTHER" id="PTHR43065">
    <property type="entry name" value="SENSOR HISTIDINE KINASE"/>
    <property type="match status" value="1"/>
</dbReference>
<sequence length="181" mass="20346">MKEISMHILDIAMNSISAGAKLIEIIIEESKNNNLIKIILKDNGHGMSDDTIKKAADPFYTTRTTRKVGLGIPLLKEACERCNGYFNINSEIGKGTTIECTFERDNIDRAPIGNIGDTIITIINSLDNCELLYKYITDEKSFVLSTLEVRNILEATDIKSSDILLWIKEYVSENTKTMSDY</sequence>
<organism evidence="10 11">
    <name type="scientific">Sedimentibacter hydroxybenzoicus DSM 7310</name>
    <dbReference type="NCBI Taxonomy" id="1123245"/>
    <lineage>
        <taxon>Bacteria</taxon>
        <taxon>Bacillati</taxon>
        <taxon>Bacillota</taxon>
        <taxon>Tissierellia</taxon>
        <taxon>Sedimentibacter</taxon>
    </lineage>
</organism>
<comment type="caution">
    <text evidence="10">The sequence shown here is derived from an EMBL/GenBank/DDBJ whole genome shotgun (WGS) entry which is preliminary data.</text>
</comment>
<dbReference type="PROSITE" id="PS50109">
    <property type="entry name" value="HIS_KIN"/>
    <property type="match status" value="1"/>
</dbReference>
<proteinExistence type="predicted"/>
<accession>A0A974BJ72</accession>
<reference evidence="10" key="1">
    <citation type="submission" date="2020-07" db="EMBL/GenBank/DDBJ databases">
        <title>Genomic analysis of a strain of Sedimentibacter Hydroxybenzoicus DSM7310.</title>
        <authorList>
            <person name="Ma S."/>
        </authorList>
    </citation>
    <scope>NUCLEOTIDE SEQUENCE</scope>
    <source>
        <strain evidence="10">DSM 7310</strain>
    </source>
</reference>
<dbReference type="InterPro" id="IPR036890">
    <property type="entry name" value="HATPase_C_sf"/>
</dbReference>
<protein>
    <recommendedName>
        <fullName evidence="2">histidine kinase</fullName>
        <ecNumber evidence="2">2.7.13.3</ecNumber>
    </recommendedName>
</protein>
<dbReference type="EMBL" id="JACBNQ010000007">
    <property type="protein sequence ID" value="NYB74068.1"/>
    <property type="molecule type" value="Genomic_DNA"/>
</dbReference>
<feature type="domain" description="Histidine kinase" evidence="9">
    <location>
        <begin position="1"/>
        <end position="106"/>
    </location>
</feature>
<dbReference type="RefSeq" id="WP_179237760.1">
    <property type="nucleotide sequence ID" value="NZ_JACBNQ010000007.1"/>
</dbReference>
<evidence type="ECO:0000256" key="4">
    <source>
        <dbReference type="ARBA" id="ARBA00022679"/>
    </source>
</evidence>